<reference evidence="3 4" key="1">
    <citation type="submission" date="2018-04" db="EMBL/GenBank/DDBJ databases">
        <title>Massilia violaceinigra sp. nov., a novel purple-pigmented bacterium isolated from Tianshan glacier, Xinjiang, China.</title>
        <authorList>
            <person name="Wang H."/>
        </authorList>
    </citation>
    <scope>NUCLEOTIDE SEQUENCE [LARGE SCALE GENOMIC DNA]</scope>
    <source>
        <strain evidence="3 4">B448-2</strain>
    </source>
</reference>
<evidence type="ECO:0000256" key="1">
    <source>
        <dbReference type="SAM" id="Phobius"/>
    </source>
</evidence>
<evidence type="ECO:0000259" key="2">
    <source>
        <dbReference type="Pfam" id="PF11127"/>
    </source>
</evidence>
<feature type="domain" description="Inner membrane protein YgaP-like transmembrane" evidence="2">
    <location>
        <begin position="1"/>
        <end position="62"/>
    </location>
</feature>
<name>A0A2U2H8Z3_9BURK</name>
<accession>A0A2U2H8Z3</accession>
<organism evidence="3 4">
    <name type="scientific">Massilia glaciei</name>
    <dbReference type="NCBI Taxonomy" id="1524097"/>
    <lineage>
        <taxon>Bacteria</taxon>
        <taxon>Pseudomonadati</taxon>
        <taxon>Pseudomonadota</taxon>
        <taxon>Betaproteobacteria</taxon>
        <taxon>Burkholderiales</taxon>
        <taxon>Oxalobacteraceae</taxon>
        <taxon>Telluria group</taxon>
        <taxon>Massilia</taxon>
    </lineage>
</organism>
<feature type="transmembrane region" description="Helical" evidence="1">
    <location>
        <begin position="12"/>
        <end position="35"/>
    </location>
</feature>
<dbReference type="AlphaFoldDB" id="A0A2U2H8Z3"/>
<proteinExistence type="predicted"/>
<sequence length="63" mass="6482">MQANVGSIDRAIRILVGLGLIAATLFGVIGVWGWIGVVPLATGIIGTCPAYLPFGIRTCAAKK</sequence>
<protein>
    <submittedName>
        <fullName evidence="3">DUF2892 domain-containing protein</fullName>
    </submittedName>
</protein>
<keyword evidence="1" id="KW-0472">Membrane</keyword>
<dbReference type="Proteomes" id="UP000241421">
    <property type="component" value="Unassembled WGS sequence"/>
</dbReference>
<dbReference type="EMBL" id="PXWF02000346">
    <property type="protein sequence ID" value="PWF39074.1"/>
    <property type="molecule type" value="Genomic_DNA"/>
</dbReference>
<keyword evidence="4" id="KW-1185">Reference proteome</keyword>
<gene>
    <name evidence="3" type="ORF">C7C56_027670</name>
</gene>
<evidence type="ECO:0000313" key="4">
    <source>
        <dbReference type="Proteomes" id="UP000241421"/>
    </source>
</evidence>
<keyword evidence="1" id="KW-0812">Transmembrane</keyword>
<comment type="caution">
    <text evidence="3">The sequence shown here is derived from an EMBL/GenBank/DDBJ whole genome shotgun (WGS) entry which is preliminary data.</text>
</comment>
<evidence type="ECO:0000313" key="3">
    <source>
        <dbReference type="EMBL" id="PWF39074.1"/>
    </source>
</evidence>
<keyword evidence="1" id="KW-1133">Transmembrane helix</keyword>
<feature type="transmembrane region" description="Helical" evidence="1">
    <location>
        <begin position="41"/>
        <end position="60"/>
    </location>
</feature>
<dbReference type="InterPro" id="IPR021309">
    <property type="entry name" value="YgaP-like_TM"/>
</dbReference>
<dbReference type="Pfam" id="PF11127">
    <property type="entry name" value="YgaP-like_TM"/>
    <property type="match status" value="1"/>
</dbReference>